<proteinExistence type="predicted"/>
<dbReference type="EMBL" id="KV784356">
    <property type="protein sequence ID" value="OEU18264.1"/>
    <property type="molecule type" value="Genomic_DNA"/>
</dbReference>
<gene>
    <name evidence="1" type="ORF">FRACYDRAFT_236541</name>
</gene>
<sequence length="201" mass="23319">MDNNNNNNNNNEKDETIWRFGRVSKTNFGSTALLYDSCYCMLCSRLATMKRTTKEVLAHRQDKFHNEIVRGITIFQEAKKRIDDVSVMDEVVKCDLQRLGYVPDLIKELFVKYYMDEKTKQSIYIEARRLCDSYVKKEPLVLLELALWKNACLIRNPTTQDVTASGMVHYLLCGGWKENKLASRHDQLIEIAITNVLPFLG</sequence>
<dbReference type="InParanoid" id="A0A1E7FJG3"/>
<keyword evidence="2" id="KW-1185">Reference proteome</keyword>
<organism evidence="1 2">
    <name type="scientific">Fragilariopsis cylindrus CCMP1102</name>
    <dbReference type="NCBI Taxonomy" id="635003"/>
    <lineage>
        <taxon>Eukaryota</taxon>
        <taxon>Sar</taxon>
        <taxon>Stramenopiles</taxon>
        <taxon>Ochrophyta</taxon>
        <taxon>Bacillariophyta</taxon>
        <taxon>Bacillariophyceae</taxon>
        <taxon>Bacillariophycidae</taxon>
        <taxon>Bacillariales</taxon>
        <taxon>Bacillariaceae</taxon>
        <taxon>Fragilariopsis</taxon>
    </lineage>
</organism>
<name>A0A1E7FJG3_9STRA</name>
<dbReference type="KEGG" id="fcy:FRACYDRAFT_236541"/>
<dbReference type="Proteomes" id="UP000095751">
    <property type="component" value="Unassembled WGS sequence"/>
</dbReference>
<accession>A0A1E7FJG3</accession>
<evidence type="ECO:0000313" key="2">
    <source>
        <dbReference type="Proteomes" id="UP000095751"/>
    </source>
</evidence>
<evidence type="ECO:0000313" key="1">
    <source>
        <dbReference type="EMBL" id="OEU18264.1"/>
    </source>
</evidence>
<reference evidence="1 2" key="1">
    <citation type="submission" date="2016-09" db="EMBL/GenBank/DDBJ databases">
        <title>Extensive genetic diversity and differential bi-allelic expression allows diatom success in the polar Southern Ocean.</title>
        <authorList>
            <consortium name="DOE Joint Genome Institute"/>
            <person name="Mock T."/>
            <person name="Otillar R.P."/>
            <person name="Strauss J."/>
            <person name="Dupont C."/>
            <person name="Frickenhaus S."/>
            <person name="Maumus F."/>
            <person name="Mcmullan M."/>
            <person name="Sanges R."/>
            <person name="Schmutz J."/>
            <person name="Toseland A."/>
            <person name="Valas R."/>
            <person name="Veluchamy A."/>
            <person name="Ward B.J."/>
            <person name="Allen A."/>
            <person name="Barry K."/>
            <person name="Falciatore A."/>
            <person name="Ferrante M."/>
            <person name="Fortunato A.E."/>
            <person name="Gloeckner G."/>
            <person name="Gruber A."/>
            <person name="Hipkin R."/>
            <person name="Janech M."/>
            <person name="Kroth P."/>
            <person name="Leese F."/>
            <person name="Lindquist E."/>
            <person name="Lyon B.R."/>
            <person name="Martin J."/>
            <person name="Mayer C."/>
            <person name="Parker M."/>
            <person name="Quesneville H."/>
            <person name="Raymond J."/>
            <person name="Uhlig C."/>
            <person name="Valentin K.U."/>
            <person name="Worden A.Z."/>
            <person name="Armbrust E.V."/>
            <person name="Bowler C."/>
            <person name="Green B."/>
            <person name="Moulton V."/>
            <person name="Van Oosterhout C."/>
            <person name="Grigoriev I."/>
        </authorList>
    </citation>
    <scope>NUCLEOTIDE SEQUENCE [LARGE SCALE GENOMIC DNA]</scope>
    <source>
        <strain evidence="1 2">CCMP1102</strain>
    </source>
</reference>
<protein>
    <submittedName>
        <fullName evidence="1">Uncharacterized protein</fullName>
    </submittedName>
</protein>
<dbReference type="AlphaFoldDB" id="A0A1E7FJG3"/>